<organism evidence="2 3">
    <name type="scientific">Pendulispora rubella</name>
    <dbReference type="NCBI Taxonomy" id="2741070"/>
    <lineage>
        <taxon>Bacteria</taxon>
        <taxon>Pseudomonadati</taxon>
        <taxon>Myxococcota</taxon>
        <taxon>Myxococcia</taxon>
        <taxon>Myxococcales</taxon>
        <taxon>Sorangiineae</taxon>
        <taxon>Pendulisporaceae</taxon>
        <taxon>Pendulispora</taxon>
    </lineage>
</organism>
<evidence type="ECO:0000313" key="2">
    <source>
        <dbReference type="EMBL" id="WXB01184.1"/>
    </source>
</evidence>
<dbReference type="InterPro" id="IPR032693">
    <property type="entry name" value="YtkA-like_dom"/>
</dbReference>
<evidence type="ECO:0000313" key="3">
    <source>
        <dbReference type="Proteomes" id="UP001374803"/>
    </source>
</evidence>
<dbReference type="EMBL" id="CP089983">
    <property type="protein sequence ID" value="WXB01184.1"/>
    <property type="molecule type" value="Genomic_DNA"/>
</dbReference>
<dbReference type="Proteomes" id="UP001374803">
    <property type="component" value="Chromosome"/>
</dbReference>
<feature type="domain" description="YtkA-like" evidence="1">
    <location>
        <begin position="76"/>
        <end position="160"/>
    </location>
</feature>
<dbReference type="Gene3D" id="2.60.40.10">
    <property type="entry name" value="Immunoglobulins"/>
    <property type="match status" value="1"/>
</dbReference>
<sequence>MTFMADPARPSYTDSRMKLVHFAVSAFLVSALVPALSACTSDSSSPPPNDGGLVTCQNDPRVVAYQPNLTLESTRKSFKATLVSADPAPPAVTSANTWILKLTDASGAPITGSDILIEPYMPDHGHSPSTNVAIAKKDNGTYEVTKLNFFMPGVWTVTVKVTQSGAEDAAVFAVCLPG</sequence>
<proteinExistence type="predicted"/>
<protein>
    <submittedName>
        <fullName evidence="2">FixH family protein</fullName>
    </submittedName>
</protein>
<gene>
    <name evidence="2" type="ORF">LVJ94_30225</name>
</gene>
<evidence type="ECO:0000259" key="1">
    <source>
        <dbReference type="Pfam" id="PF13115"/>
    </source>
</evidence>
<dbReference type="Pfam" id="PF13115">
    <property type="entry name" value="YtkA"/>
    <property type="match status" value="1"/>
</dbReference>
<reference evidence="2" key="1">
    <citation type="submission" date="2021-12" db="EMBL/GenBank/DDBJ databases">
        <title>Discovery of the Pendulisporaceae a myxobacterial family with distinct sporulation behavior and unique specialized metabolism.</title>
        <authorList>
            <person name="Garcia R."/>
            <person name="Popoff A."/>
            <person name="Bader C.D."/>
            <person name="Loehr J."/>
            <person name="Walesch S."/>
            <person name="Walt C."/>
            <person name="Boldt J."/>
            <person name="Bunk B."/>
            <person name="Haeckl F.J.F.P.J."/>
            <person name="Gunesch A.P."/>
            <person name="Birkelbach J."/>
            <person name="Nuebel U."/>
            <person name="Pietschmann T."/>
            <person name="Bach T."/>
            <person name="Mueller R."/>
        </authorList>
    </citation>
    <scope>NUCLEOTIDE SEQUENCE</scope>
    <source>
        <strain evidence="2">MSr11367</strain>
    </source>
</reference>
<name>A0ABZ2KV44_9BACT</name>
<dbReference type="RefSeq" id="WP_394830794.1">
    <property type="nucleotide sequence ID" value="NZ_CP089929.1"/>
</dbReference>
<dbReference type="InterPro" id="IPR013783">
    <property type="entry name" value="Ig-like_fold"/>
</dbReference>
<accession>A0ABZ2KV44</accession>
<keyword evidence="3" id="KW-1185">Reference proteome</keyword>